<dbReference type="OrthoDB" id="1162399at2759"/>
<comment type="function">
    <text evidence="1">DNA-dependent RNA polymerase which catalyzes the transcription of DNA into RNA using the four ribonucleoside triphosphates as substrates.</text>
</comment>
<comment type="caution">
    <text evidence="2">The sequence shown here is derived from an EMBL/GenBank/DDBJ whole genome shotgun (WGS) entry which is preliminary data.</text>
</comment>
<proteinExistence type="predicted"/>
<dbReference type="GO" id="GO:0006352">
    <property type="term" value="P:DNA-templated transcription initiation"/>
    <property type="evidence" value="ECO:0007669"/>
    <property type="project" value="UniProtKB-UniRule"/>
</dbReference>
<dbReference type="EMBL" id="JAKUCV010001916">
    <property type="protein sequence ID" value="KAJ4844590.1"/>
    <property type="molecule type" value="Genomic_DNA"/>
</dbReference>
<evidence type="ECO:0000313" key="2">
    <source>
        <dbReference type="EMBL" id="KAJ4844590.1"/>
    </source>
</evidence>
<dbReference type="GO" id="GO:0003697">
    <property type="term" value="F:single-stranded DNA binding"/>
    <property type="evidence" value="ECO:0007669"/>
    <property type="project" value="TreeGrafter"/>
</dbReference>
<dbReference type="SUPFAM" id="SSF50249">
    <property type="entry name" value="Nucleic acid-binding proteins"/>
    <property type="match status" value="1"/>
</dbReference>
<reference evidence="2" key="1">
    <citation type="submission" date="2022-02" db="EMBL/GenBank/DDBJ databases">
        <authorList>
            <person name="Henning P.M."/>
            <person name="McCubbin A.G."/>
            <person name="Shore J.S."/>
        </authorList>
    </citation>
    <scope>NUCLEOTIDE SEQUENCE</scope>
    <source>
        <strain evidence="2">F60SS</strain>
        <tissue evidence="2">Leaves</tissue>
    </source>
</reference>
<dbReference type="PANTHER" id="PTHR12709:SF6">
    <property type="entry name" value="DNA-DIRECTED RNA POLYMERASE SUBUNIT 7-LIKE PROTEIN"/>
    <property type="match status" value="1"/>
</dbReference>
<evidence type="ECO:0000256" key="1">
    <source>
        <dbReference type="RuleBase" id="RU369086"/>
    </source>
</evidence>
<dbReference type="PANTHER" id="PTHR12709">
    <property type="entry name" value="DNA-DIRECTED RNA POLYMERASE II, III"/>
    <property type="match status" value="1"/>
</dbReference>
<gene>
    <name evidence="2" type="ORF">Tsubulata_011009</name>
</gene>
<dbReference type="AlphaFoldDB" id="A0A9Q0JKZ5"/>
<dbReference type="Proteomes" id="UP001141552">
    <property type="component" value="Unassembled WGS sequence"/>
</dbReference>
<name>A0A9Q0JKZ5_9ROSI</name>
<dbReference type="InterPro" id="IPR045113">
    <property type="entry name" value="Rpb7-like"/>
</dbReference>
<dbReference type="GO" id="GO:0000428">
    <property type="term" value="C:DNA-directed RNA polymerase complex"/>
    <property type="evidence" value="ECO:0007669"/>
    <property type="project" value="UniProtKB-KW"/>
</dbReference>
<protein>
    <recommendedName>
        <fullName evidence="1">DNA-directed RNA polymerase subunit</fullName>
    </recommendedName>
</protein>
<evidence type="ECO:0000313" key="3">
    <source>
        <dbReference type="Proteomes" id="UP001141552"/>
    </source>
</evidence>
<accession>A0A9Q0JKZ5</accession>
<organism evidence="2 3">
    <name type="scientific">Turnera subulata</name>
    <dbReference type="NCBI Taxonomy" id="218843"/>
    <lineage>
        <taxon>Eukaryota</taxon>
        <taxon>Viridiplantae</taxon>
        <taxon>Streptophyta</taxon>
        <taxon>Embryophyta</taxon>
        <taxon>Tracheophyta</taxon>
        <taxon>Spermatophyta</taxon>
        <taxon>Magnoliopsida</taxon>
        <taxon>eudicotyledons</taxon>
        <taxon>Gunneridae</taxon>
        <taxon>Pentapetalae</taxon>
        <taxon>rosids</taxon>
        <taxon>fabids</taxon>
        <taxon>Malpighiales</taxon>
        <taxon>Passifloraceae</taxon>
        <taxon>Turnera</taxon>
    </lineage>
</organism>
<dbReference type="GO" id="GO:0005634">
    <property type="term" value="C:nucleus"/>
    <property type="evidence" value="ECO:0007669"/>
    <property type="project" value="UniProtKB-SubCell"/>
</dbReference>
<sequence length="192" mass="22007">MFKELEIVCKLKVLAKNLDPDGLIRERTIITRLLEDLSWVKSRKRDGYFLAVTKLKKMNIWRGDEVDESEKALIRVHCVCRMFIPVKGETLQGVVLKVLRHGVFLRCGPLKFVYLAARKMPNYHFVSGENPAFLSDDLSRIENDVVLLFSVLDVRWVIDSRWDMTREFHVLASLEGDALGPVSLCGCDELGL</sequence>
<keyword evidence="3" id="KW-1185">Reference proteome</keyword>
<dbReference type="InterPro" id="IPR012340">
    <property type="entry name" value="NA-bd_OB-fold"/>
</dbReference>
<reference evidence="2" key="2">
    <citation type="journal article" date="2023" name="Plants (Basel)">
        <title>Annotation of the Turnera subulata (Passifloraceae) Draft Genome Reveals the S-Locus Evolved after the Divergence of Turneroideae from Passifloroideae in a Stepwise Manner.</title>
        <authorList>
            <person name="Henning P.M."/>
            <person name="Roalson E.H."/>
            <person name="Mir W."/>
            <person name="McCubbin A.G."/>
            <person name="Shore J.S."/>
        </authorList>
    </citation>
    <scope>NUCLEOTIDE SEQUENCE</scope>
    <source>
        <strain evidence="2">F60SS</strain>
    </source>
</reference>
<dbReference type="GO" id="GO:0003727">
    <property type="term" value="F:single-stranded RNA binding"/>
    <property type="evidence" value="ECO:0007669"/>
    <property type="project" value="TreeGrafter"/>
</dbReference>
<keyword evidence="1" id="KW-0539">Nucleus</keyword>
<dbReference type="Gene3D" id="2.40.50.140">
    <property type="entry name" value="Nucleic acid-binding proteins"/>
    <property type="match status" value="1"/>
</dbReference>
<keyword evidence="1" id="KW-0240">DNA-directed RNA polymerase</keyword>
<keyword evidence="1" id="KW-0804">Transcription</keyword>
<comment type="subcellular location">
    <subcellularLocation>
        <location evidence="1">Nucleus</location>
    </subcellularLocation>
</comment>